<dbReference type="KEGG" id="vaq:FIV01_09455"/>
<feature type="signal peptide" evidence="1">
    <location>
        <begin position="1"/>
        <end position="21"/>
    </location>
</feature>
<keyword evidence="1" id="KW-0732">Signal</keyword>
<sequence length="225" mass="25390" precursor="true">MMKTKIATACFVTCLAAQVQAETPQTETPQVFTDTTPEGVFNKFEAAHQTRESMVENGFTLHRCGVQSIRQGGPMQQQIDIPHSQFQCLYSKPGELPSDESELAYWHLNVLYSHDTGLYKSGNVYTDEYQVNVYTLKPAYLLDVAPHYYKQRARLQSQGMTVGECNLQQIYYFMKPQEATYLSHVATCPVYGSEGDISGNIQVDINHTPANMGYSERQVTYNATQ</sequence>
<keyword evidence="3" id="KW-1185">Reference proteome</keyword>
<evidence type="ECO:0000313" key="2">
    <source>
        <dbReference type="EMBL" id="QFT26653.1"/>
    </source>
</evidence>
<feature type="chain" id="PRO_5025008872" evidence="1">
    <location>
        <begin position="22"/>
        <end position="225"/>
    </location>
</feature>
<name>A0A5P9CKZ9_9VIBR</name>
<proteinExistence type="predicted"/>
<dbReference type="AlphaFoldDB" id="A0A5P9CKZ9"/>
<evidence type="ECO:0000256" key="1">
    <source>
        <dbReference type="SAM" id="SignalP"/>
    </source>
</evidence>
<dbReference type="RefSeq" id="WP_152430763.1">
    <property type="nucleotide sequence ID" value="NZ_CP045350.1"/>
</dbReference>
<dbReference type="EMBL" id="CP045350">
    <property type="protein sequence ID" value="QFT26653.1"/>
    <property type="molecule type" value="Genomic_DNA"/>
</dbReference>
<evidence type="ECO:0000313" key="3">
    <source>
        <dbReference type="Proteomes" id="UP000326936"/>
    </source>
</evidence>
<dbReference type="OrthoDB" id="5857852at2"/>
<organism evidence="2 3">
    <name type="scientific">Vibrio aquimaris</name>
    <dbReference type="NCBI Taxonomy" id="2587862"/>
    <lineage>
        <taxon>Bacteria</taxon>
        <taxon>Pseudomonadati</taxon>
        <taxon>Pseudomonadota</taxon>
        <taxon>Gammaproteobacteria</taxon>
        <taxon>Vibrionales</taxon>
        <taxon>Vibrionaceae</taxon>
        <taxon>Vibrio</taxon>
    </lineage>
</organism>
<accession>A0A5P9CKZ9</accession>
<protein>
    <submittedName>
        <fullName evidence="2">Uncharacterized protein</fullName>
    </submittedName>
</protein>
<reference evidence="2 3" key="1">
    <citation type="submission" date="2019-10" db="EMBL/GenBank/DDBJ databases">
        <title>Complete genome sequence of Vibrio sp. strain THAF100, isolated from non-filtered water from the water column of tank 6 of a marine aquarium containing stony-coral fragments. Water maintained at 26 degree C.</title>
        <authorList>
            <person name="Ruckert C."/>
            <person name="Franco A."/>
            <person name="Kalinowski J."/>
            <person name="Glaeser S."/>
        </authorList>
    </citation>
    <scope>NUCLEOTIDE SEQUENCE [LARGE SCALE GENOMIC DNA]</scope>
    <source>
        <strain evidence="2 3">THAF100</strain>
    </source>
</reference>
<dbReference type="Proteomes" id="UP000326936">
    <property type="component" value="Chromosome"/>
</dbReference>
<gene>
    <name evidence="2" type="ORF">FIV01_09455</name>
</gene>